<keyword evidence="3" id="KW-1185">Reference proteome</keyword>
<gene>
    <name evidence="2" type="ORF">H8S65_04715</name>
</gene>
<dbReference type="RefSeq" id="WP_186928859.1">
    <property type="nucleotide sequence ID" value="NZ_JACOOJ010000005.1"/>
</dbReference>
<dbReference type="Proteomes" id="UP000651475">
    <property type="component" value="Unassembled WGS sequence"/>
</dbReference>
<comment type="caution">
    <text evidence="2">The sequence shown here is derived from an EMBL/GenBank/DDBJ whole genome shotgun (WGS) entry which is preliminary data.</text>
</comment>
<evidence type="ECO:0000259" key="1">
    <source>
        <dbReference type="Pfam" id="PF12728"/>
    </source>
</evidence>
<dbReference type="Pfam" id="PF12728">
    <property type="entry name" value="HTH_17"/>
    <property type="match status" value="1"/>
</dbReference>
<feature type="domain" description="Helix-turn-helix" evidence="1">
    <location>
        <begin position="18"/>
        <end position="66"/>
    </location>
</feature>
<evidence type="ECO:0000313" key="2">
    <source>
        <dbReference type="EMBL" id="MBC5632075.1"/>
    </source>
</evidence>
<protein>
    <submittedName>
        <fullName evidence="2">Helix-turn-helix domain-containing protein</fullName>
    </submittedName>
</protein>
<proteinExistence type="predicted"/>
<sequence>MARGLTISKVESVEKLVMSEDEAIKYLGCSKRFMRTLREKAEISFSKYGKTFFYEVKSINRFLNRHKVV</sequence>
<evidence type="ECO:0000313" key="3">
    <source>
        <dbReference type="Proteomes" id="UP000651475"/>
    </source>
</evidence>
<dbReference type="EMBL" id="JACOOJ010000005">
    <property type="protein sequence ID" value="MBC5632075.1"/>
    <property type="molecule type" value="Genomic_DNA"/>
</dbReference>
<name>A0ABR7DLW6_9BACT</name>
<accession>A0ABR7DLW6</accession>
<organism evidence="2 3">
    <name type="scientific">Parabacteroides hominis</name>
    <dbReference type="NCBI Taxonomy" id="2763057"/>
    <lineage>
        <taxon>Bacteria</taxon>
        <taxon>Pseudomonadati</taxon>
        <taxon>Bacteroidota</taxon>
        <taxon>Bacteroidia</taxon>
        <taxon>Bacteroidales</taxon>
        <taxon>Tannerellaceae</taxon>
        <taxon>Parabacteroides</taxon>
    </lineage>
</organism>
<dbReference type="InterPro" id="IPR041657">
    <property type="entry name" value="HTH_17"/>
</dbReference>
<reference evidence="2 3" key="1">
    <citation type="submission" date="2020-08" db="EMBL/GenBank/DDBJ databases">
        <title>Genome public.</title>
        <authorList>
            <person name="Liu C."/>
            <person name="Sun Q."/>
        </authorList>
    </citation>
    <scope>NUCLEOTIDE SEQUENCE [LARGE SCALE GENOMIC DNA]</scope>
    <source>
        <strain evidence="2 3">NSJ-79</strain>
    </source>
</reference>